<dbReference type="Pfam" id="PF03333">
    <property type="entry name" value="PapB"/>
    <property type="match status" value="1"/>
</dbReference>
<keyword evidence="2" id="KW-0804">Transcription</keyword>
<evidence type="ECO:0000313" key="6">
    <source>
        <dbReference type="EMBL" id="HAE1650884.1"/>
    </source>
</evidence>
<reference evidence="3" key="2">
    <citation type="submission" date="2018-08" db="EMBL/GenBank/DDBJ databases">
        <authorList>
            <person name="Ashton P.M."/>
            <person name="Dallman T."/>
            <person name="Nair S."/>
            <person name="De Pinna E."/>
            <person name="Peters T."/>
            <person name="Grant K."/>
        </authorList>
    </citation>
    <scope>NUCLEOTIDE SEQUENCE [LARGE SCALE GENOMIC DNA]</scope>
    <source>
        <strain evidence="3">294779</strain>
    </source>
</reference>
<organism evidence="3">
    <name type="scientific">Salmonella diarizonae</name>
    <dbReference type="NCBI Taxonomy" id="59204"/>
    <lineage>
        <taxon>Bacteria</taxon>
        <taxon>Pseudomonadati</taxon>
        <taxon>Pseudomonadota</taxon>
        <taxon>Gammaproteobacteria</taxon>
        <taxon>Enterobacterales</taxon>
        <taxon>Enterobacteriaceae</taxon>
        <taxon>Salmonella</taxon>
    </lineage>
</organism>
<evidence type="ECO:0000313" key="4">
    <source>
        <dbReference type="EMBL" id="HAB4052399.1"/>
    </source>
</evidence>
<reference evidence="4" key="3">
    <citation type="submission" date="2019-10" db="EMBL/GenBank/DDBJ databases">
        <authorList>
            <consortium name="NCBI Pathogen Detection Project"/>
        </authorList>
    </citation>
    <scope>NUCLEOTIDE SEQUENCE</scope>
    <source>
        <strain evidence="4">Salmonella enterica</strain>
    </source>
</reference>
<dbReference type="GO" id="GO:0006355">
    <property type="term" value="P:regulation of DNA-templated transcription"/>
    <property type="evidence" value="ECO:0007669"/>
    <property type="project" value="InterPro"/>
</dbReference>
<dbReference type="InterPro" id="IPR053721">
    <property type="entry name" value="Fimbrial_Adhesin_Reg"/>
</dbReference>
<keyword evidence="1" id="KW-0805">Transcription regulation</keyword>
<proteinExistence type="predicted"/>
<sequence length="96" mass="11171">MNKVSYIYDKKPGHLRPGEVHPEHFRMLIEASSIHSPKVILAMEDFLVRGIPRKVSCEIHRVSAGYISIALKRLQSLSYTVVMMYPYYAEEQYRAE</sequence>
<evidence type="ECO:0000256" key="1">
    <source>
        <dbReference type="ARBA" id="ARBA00023015"/>
    </source>
</evidence>
<reference evidence="4" key="1">
    <citation type="journal article" date="2018" name="Genome Biol.">
        <title>SKESA: strategic k-mer extension for scrupulous assemblies.</title>
        <authorList>
            <person name="Souvorov A."/>
            <person name="Agarwala R."/>
            <person name="Lipman D.J."/>
        </authorList>
    </citation>
    <scope>NUCLEOTIDE SEQUENCE</scope>
    <source>
        <strain evidence="4">Salmonella enterica</strain>
    </source>
</reference>
<dbReference type="EMBL" id="DAAGTH010000001">
    <property type="protein sequence ID" value="HAB4463158.1"/>
    <property type="molecule type" value="Genomic_DNA"/>
</dbReference>
<name>A0A5Y1YGU1_SALDZ</name>
<dbReference type="EMBL" id="DAARAS010000105">
    <property type="protein sequence ID" value="HAE1650884.1"/>
    <property type="molecule type" value="Genomic_DNA"/>
</dbReference>
<dbReference type="EMBL" id="DAAGPR010000093">
    <property type="protein sequence ID" value="HAB4052399.1"/>
    <property type="molecule type" value="Genomic_DNA"/>
</dbReference>
<gene>
    <name evidence="3" type="ORF">CTQ69_25710</name>
    <name evidence="6" type="ORF">G2974_21425</name>
    <name evidence="4" type="ORF">GBY29_22015</name>
    <name evidence="5" type="ORF">GBZ04_00005</name>
</gene>
<dbReference type="PRINTS" id="PR01554">
    <property type="entry name" value="FIMREGULATRY"/>
</dbReference>
<comment type="caution">
    <text evidence="3">The sequence shown here is derived from an EMBL/GenBank/DDBJ whole genome shotgun (WGS) entry which is preliminary data.</text>
</comment>
<accession>A0A5Y1YGU1</accession>
<evidence type="ECO:0000313" key="3">
    <source>
        <dbReference type="EMBL" id="ECC3917287.1"/>
    </source>
</evidence>
<dbReference type="Proteomes" id="UP000839735">
    <property type="component" value="Unassembled WGS sequence"/>
</dbReference>
<dbReference type="InterPro" id="IPR004356">
    <property type="entry name" value="Adhesin_operon_reg_prot"/>
</dbReference>
<evidence type="ECO:0000256" key="2">
    <source>
        <dbReference type="ARBA" id="ARBA00023163"/>
    </source>
</evidence>
<dbReference type="AlphaFoldDB" id="A0A5Y1YGU1"/>
<evidence type="ECO:0000313" key="5">
    <source>
        <dbReference type="EMBL" id="HAB4463158.1"/>
    </source>
</evidence>
<dbReference type="Gene3D" id="1.10.10.2690">
    <property type="match status" value="1"/>
</dbReference>
<protein>
    <submittedName>
        <fullName evidence="3">Uncharacterized protein</fullName>
    </submittedName>
</protein>
<dbReference type="EMBL" id="AAIBIC010000055">
    <property type="protein sequence ID" value="ECC3917287.1"/>
    <property type="molecule type" value="Genomic_DNA"/>
</dbReference>